<dbReference type="GO" id="GO:0006412">
    <property type="term" value="P:translation"/>
    <property type="evidence" value="ECO:0007669"/>
    <property type="project" value="UniProtKB-UniRule"/>
</dbReference>
<evidence type="ECO:0000313" key="7">
    <source>
        <dbReference type="Proteomes" id="UP000176532"/>
    </source>
</evidence>
<sequence length="103" mass="11354">MIAIIETGGKQYLVTPNQKITTEKTGADAGAALTFDKVLLVADENGANVQIGTPTVSATVEGTLLRNFRTRKIMVRKFKNKVRYRRTAGHRQHQTEVNIGSIK</sequence>
<dbReference type="GO" id="GO:0005840">
    <property type="term" value="C:ribosome"/>
    <property type="evidence" value="ECO:0007669"/>
    <property type="project" value="UniProtKB-KW"/>
</dbReference>
<proteinExistence type="inferred from homology"/>
<dbReference type="InterPro" id="IPR001787">
    <property type="entry name" value="Ribosomal_bL21"/>
</dbReference>
<keyword evidence="4 5" id="KW-0699">rRNA-binding</keyword>
<comment type="function">
    <text evidence="4 5">This protein binds to 23S rRNA in the presence of protein L20.</text>
</comment>
<keyword evidence="4 5" id="KW-0694">RNA-binding</keyword>
<accession>A0A1F6M939</accession>
<protein>
    <recommendedName>
        <fullName evidence="4">Large ribosomal subunit protein bL21</fullName>
    </recommendedName>
</protein>
<evidence type="ECO:0000256" key="2">
    <source>
        <dbReference type="ARBA" id="ARBA00022980"/>
    </source>
</evidence>
<gene>
    <name evidence="4" type="primary">rplU</name>
    <name evidence="6" type="ORF">A3C15_02265</name>
</gene>
<comment type="subunit">
    <text evidence="4">Part of the 50S ribosomal subunit. Contacts protein L20.</text>
</comment>
<dbReference type="EMBL" id="MFQD01000013">
    <property type="protein sequence ID" value="OGH68090.1"/>
    <property type="molecule type" value="Genomic_DNA"/>
</dbReference>
<dbReference type="PANTHER" id="PTHR21349">
    <property type="entry name" value="50S RIBOSOMAL PROTEIN L21"/>
    <property type="match status" value="1"/>
</dbReference>
<dbReference type="Proteomes" id="UP000176532">
    <property type="component" value="Unassembled WGS sequence"/>
</dbReference>
<dbReference type="SUPFAM" id="SSF141091">
    <property type="entry name" value="L21p-like"/>
    <property type="match status" value="1"/>
</dbReference>
<dbReference type="NCBIfam" id="TIGR00061">
    <property type="entry name" value="L21"/>
    <property type="match status" value="1"/>
</dbReference>
<dbReference type="GO" id="GO:0005737">
    <property type="term" value="C:cytoplasm"/>
    <property type="evidence" value="ECO:0007669"/>
    <property type="project" value="UniProtKB-ARBA"/>
</dbReference>
<dbReference type="PANTHER" id="PTHR21349:SF0">
    <property type="entry name" value="LARGE RIBOSOMAL SUBUNIT PROTEIN BL21M"/>
    <property type="match status" value="1"/>
</dbReference>
<organism evidence="6 7">
    <name type="scientific">Candidatus Magasanikbacteria bacterium RIFCSPHIGHO2_02_FULL_50_9b</name>
    <dbReference type="NCBI Taxonomy" id="1798682"/>
    <lineage>
        <taxon>Bacteria</taxon>
        <taxon>Candidatus Magasanikiibacteriota</taxon>
    </lineage>
</organism>
<dbReference type="InterPro" id="IPR028909">
    <property type="entry name" value="bL21-like"/>
</dbReference>
<evidence type="ECO:0000313" key="6">
    <source>
        <dbReference type="EMBL" id="OGH68090.1"/>
    </source>
</evidence>
<dbReference type="GO" id="GO:0019843">
    <property type="term" value="F:rRNA binding"/>
    <property type="evidence" value="ECO:0007669"/>
    <property type="project" value="UniProtKB-UniRule"/>
</dbReference>
<evidence type="ECO:0000256" key="1">
    <source>
        <dbReference type="ARBA" id="ARBA00008563"/>
    </source>
</evidence>
<dbReference type="Pfam" id="PF00829">
    <property type="entry name" value="Ribosomal_L21p"/>
    <property type="match status" value="1"/>
</dbReference>
<dbReference type="GO" id="GO:0003735">
    <property type="term" value="F:structural constituent of ribosome"/>
    <property type="evidence" value="ECO:0007669"/>
    <property type="project" value="InterPro"/>
</dbReference>
<dbReference type="InterPro" id="IPR036164">
    <property type="entry name" value="bL21-like_sf"/>
</dbReference>
<evidence type="ECO:0000256" key="3">
    <source>
        <dbReference type="ARBA" id="ARBA00023274"/>
    </source>
</evidence>
<name>A0A1F6M939_9BACT</name>
<reference evidence="6 7" key="1">
    <citation type="journal article" date="2016" name="Nat. Commun.">
        <title>Thousands of microbial genomes shed light on interconnected biogeochemical processes in an aquifer system.</title>
        <authorList>
            <person name="Anantharaman K."/>
            <person name="Brown C.T."/>
            <person name="Hug L.A."/>
            <person name="Sharon I."/>
            <person name="Castelle C.J."/>
            <person name="Probst A.J."/>
            <person name="Thomas B.C."/>
            <person name="Singh A."/>
            <person name="Wilkins M.J."/>
            <person name="Karaoz U."/>
            <person name="Brodie E.L."/>
            <person name="Williams K.H."/>
            <person name="Hubbard S.S."/>
            <person name="Banfield J.F."/>
        </authorList>
    </citation>
    <scope>NUCLEOTIDE SEQUENCE [LARGE SCALE GENOMIC DNA]</scope>
</reference>
<dbReference type="GO" id="GO:1990904">
    <property type="term" value="C:ribonucleoprotein complex"/>
    <property type="evidence" value="ECO:0007669"/>
    <property type="project" value="UniProtKB-KW"/>
</dbReference>
<keyword evidence="2 4" id="KW-0689">Ribosomal protein</keyword>
<dbReference type="AlphaFoldDB" id="A0A1F6M939"/>
<evidence type="ECO:0000256" key="4">
    <source>
        <dbReference type="HAMAP-Rule" id="MF_01363"/>
    </source>
</evidence>
<dbReference type="HAMAP" id="MF_01363">
    <property type="entry name" value="Ribosomal_bL21"/>
    <property type="match status" value="1"/>
</dbReference>
<comment type="similarity">
    <text evidence="1 4 5">Belongs to the bacterial ribosomal protein bL21 family.</text>
</comment>
<evidence type="ECO:0000256" key="5">
    <source>
        <dbReference type="RuleBase" id="RU000562"/>
    </source>
</evidence>
<keyword evidence="3 4" id="KW-0687">Ribonucleoprotein</keyword>
<dbReference type="STRING" id="1798682.A3C15_02265"/>
<comment type="caution">
    <text evidence="6">The sequence shown here is derived from an EMBL/GenBank/DDBJ whole genome shotgun (WGS) entry which is preliminary data.</text>
</comment>